<name>A0A0A8ZS28_ARUDO</name>
<accession>A0A0A8ZS28</accession>
<proteinExistence type="predicted"/>
<evidence type="ECO:0000313" key="1">
    <source>
        <dbReference type="EMBL" id="JAD42224.1"/>
    </source>
</evidence>
<sequence length="12" mass="1387">MPQQSLLQNQEA</sequence>
<protein>
    <submittedName>
        <fullName evidence="1">Uncharacterized protein</fullName>
    </submittedName>
</protein>
<reference evidence="1" key="2">
    <citation type="journal article" date="2015" name="Data Brief">
        <title>Shoot transcriptome of the giant reed, Arundo donax.</title>
        <authorList>
            <person name="Barrero R.A."/>
            <person name="Guerrero F.D."/>
            <person name="Moolhuijzen P."/>
            <person name="Goolsby J.A."/>
            <person name="Tidwell J."/>
            <person name="Bellgard S.E."/>
            <person name="Bellgard M.I."/>
        </authorList>
    </citation>
    <scope>NUCLEOTIDE SEQUENCE</scope>
    <source>
        <tissue evidence="1">Shoot tissue taken approximately 20 cm above the soil surface</tissue>
    </source>
</reference>
<organism evidence="1">
    <name type="scientific">Arundo donax</name>
    <name type="common">Giant reed</name>
    <name type="synonym">Donax arundinaceus</name>
    <dbReference type="NCBI Taxonomy" id="35708"/>
    <lineage>
        <taxon>Eukaryota</taxon>
        <taxon>Viridiplantae</taxon>
        <taxon>Streptophyta</taxon>
        <taxon>Embryophyta</taxon>
        <taxon>Tracheophyta</taxon>
        <taxon>Spermatophyta</taxon>
        <taxon>Magnoliopsida</taxon>
        <taxon>Liliopsida</taxon>
        <taxon>Poales</taxon>
        <taxon>Poaceae</taxon>
        <taxon>PACMAD clade</taxon>
        <taxon>Arundinoideae</taxon>
        <taxon>Arundineae</taxon>
        <taxon>Arundo</taxon>
    </lineage>
</organism>
<dbReference type="EMBL" id="GBRH01255671">
    <property type="protein sequence ID" value="JAD42224.1"/>
    <property type="molecule type" value="Transcribed_RNA"/>
</dbReference>
<reference evidence="1" key="1">
    <citation type="submission" date="2014-09" db="EMBL/GenBank/DDBJ databases">
        <authorList>
            <person name="Magalhaes I.L.F."/>
            <person name="Oliveira U."/>
            <person name="Santos F.R."/>
            <person name="Vidigal T.H.D.A."/>
            <person name="Brescovit A.D."/>
            <person name="Santos A.J."/>
        </authorList>
    </citation>
    <scope>NUCLEOTIDE SEQUENCE</scope>
    <source>
        <tissue evidence="1">Shoot tissue taken approximately 20 cm above the soil surface</tissue>
    </source>
</reference>